<dbReference type="SUPFAM" id="SSF101790">
    <property type="entry name" value="Aminomethyltransferase beta-barrel domain"/>
    <property type="match status" value="1"/>
</dbReference>
<dbReference type="SUPFAM" id="SSF103025">
    <property type="entry name" value="Folate-binding domain"/>
    <property type="match status" value="1"/>
</dbReference>
<dbReference type="EC" id="2.1.2.10" evidence="2 7"/>
<evidence type="ECO:0000256" key="7">
    <source>
        <dbReference type="HAMAP-Rule" id="MF_00259"/>
    </source>
</evidence>
<dbReference type="InterPro" id="IPR027266">
    <property type="entry name" value="TrmE/GcvT-like"/>
</dbReference>
<evidence type="ECO:0000313" key="11">
    <source>
        <dbReference type="Proteomes" id="UP000597761"/>
    </source>
</evidence>
<name>A0ABQ1PKD8_9MICC</name>
<protein>
    <recommendedName>
        <fullName evidence="2 7">Aminomethyltransferase</fullName>
        <ecNumber evidence="2 7">2.1.2.10</ecNumber>
    </recommendedName>
    <alternativeName>
        <fullName evidence="5 7">Glycine cleavage system T protein</fullName>
    </alternativeName>
</protein>
<dbReference type="RefSeq" id="WP_188668946.1">
    <property type="nucleotide sequence ID" value="NZ_BMJI01000022.1"/>
</dbReference>
<dbReference type="Gene3D" id="4.10.1250.10">
    <property type="entry name" value="Aminomethyltransferase fragment"/>
    <property type="match status" value="1"/>
</dbReference>
<accession>A0ABQ1PKD8</accession>
<keyword evidence="3 7" id="KW-0032">Aminotransferase</keyword>
<dbReference type="PANTHER" id="PTHR43757:SF2">
    <property type="entry name" value="AMINOMETHYLTRANSFERASE, MITOCHONDRIAL"/>
    <property type="match status" value="1"/>
</dbReference>
<dbReference type="NCBIfam" id="NF001567">
    <property type="entry name" value="PRK00389.1"/>
    <property type="match status" value="1"/>
</dbReference>
<dbReference type="EMBL" id="BMJI01000022">
    <property type="protein sequence ID" value="GGC98686.1"/>
    <property type="molecule type" value="Genomic_DNA"/>
</dbReference>
<dbReference type="PIRSF" id="PIRSF006487">
    <property type="entry name" value="GcvT"/>
    <property type="match status" value="1"/>
</dbReference>
<dbReference type="NCBIfam" id="TIGR00528">
    <property type="entry name" value="gcvT"/>
    <property type="match status" value="1"/>
</dbReference>
<dbReference type="InterPro" id="IPR006223">
    <property type="entry name" value="GcvT"/>
</dbReference>
<comment type="catalytic activity">
    <reaction evidence="6 7">
        <text>N(6)-[(R)-S(8)-aminomethyldihydrolipoyl]-L-lysyl-[protein] + (6S)-5,6,7,8-tetrahydrofolate = N(6)-[(R)-dihydrolipoyl]-L-lysyl-[protein] + (6R)-5,10-methylene-5,6,7,8-tetrahydrofolate + NH4(+)</text>
        <dbReference type="Rhea" id="RHEA:16945"/>
        <dbReference type="Rhea" id="RHEA-COMP:10475"/>
        <dbReference type="Rhea" id="RHEA-COMP:10492"/>
        <dbReference type="ChEBI" id="CHEBI:15636"/>
        <dbReference type="ChEBI" id="CHEBI:28938"/>
        <dbReference type="ChEBI" id="CHEBI:57453"/>
        <dbReference type="ChEBI" id="CHEBI:83100"/>
        <dbReference type="ChEBI" id="CHEBI:83143"/>
        <dbReference type="EC" id="2.1.2.10"/>
    </reaction>
</comment>
<evidence type="ECO:0000256" key="6">
    <source>
        <dbReference type="ARBA" id="ARBA00047665"/>
    </source>
</evidence>
<feature type="domain" description="Aminomethyltransferase C-terminal" evidence="9">
    <location>
        <begin position="313"/>
        <end position="389"/>
    </location>
</feature>
<gene>
    <name evidence="7 10" type="primary">gcvT</name>
    <name evidence="10" type="ORF">GCM10011512_27020</name>
</gene>
<comment type="subunit">
    <text evidence="7">The glycine cleavage system is composed of four proteins: P, T, L and H.</text>
</comment>
<sequence length="393" mass="41025">MTETTAPDTADSDSTQRFTALYDTHAELGASFTDFGGWQMPLKYGSELAEHRAVRATAGLFDLSHMGEIEVTGPQAGAFLDHALVGKLSAIAVGKAKYSLICAEDGGIIDDLIVYRLAEEEYLVVPNAGNAATVSSELATRLAGFTGTDADGVTLTDVSAQTSLIAVQGPNAEAIVRAVVPAEQGDSVTGLRYYAAVRVTAAGVPVLLARTGYTGEDGFELFVANDDAAGLWGALRTAGEEHGLVPCGLAARDSLRLEAGMPLYGNELSRDRTPFAAGLGGVVALKSKENDFVGREALQAAKDAGEGSTGGQRLVGLKGLGRRSARSHYAVLADGAQVGEVTSGQPSPTLGFPVAMAYVDVARSEPGTRLDVDLRGKAEPFEVVALPFYRREQ</sequence>
<keyword evidence="11" id="KW-1185">Reference proteome</keyword>
<comment type="caution">
    <text evidence="10">The sequence shown here is derived from an EMBL/GenBank/DDBJ whole genome shotgun (WGS) entry which is preliminary data.</text>
</comment>
<dbReference type="Proteomes" id="UP000597761">
    <property type="component" value="Unassembled WGS sequence"/>
</dbReference>
<dbReference type="PANTHER" id="PTHR43757">
    <property type="entry name" value="AMINOMETHYLTRANSFERASE"/>
    <property type="match status" value="1"/>
</dbReference>
<dbReference type="Gene3D" id="3.30.70.1400">
    <property type="entry name" value="Aminomethyltransferase beta-barrel domains"/>
    <property type="match status" value="1"/>
</dbReference>
<proteinExistence type="inferred from homology"/>
<dbReference type="InterPro" id="IPR006222">
    <property type="entry name" value="GCVT_N"/>
</dbReference>
<evidence type="ECO:0000256" key="2">
    <source>
        <dbReference type="ARBA" id="ARBA00012616"/>
    </source>
</evidence>
<dbReference type="InterPro" id="IPR022903">
    <property type="entry name" value="GcvT_bac"/>
</dbReference>
<dbReference type="InterPro" id="IPR013977">
    <property type="entry name" value="GcvT_C"/>
</dbReference>
<keyword evidence="4 7" id="KW-0808">Transferase</keyword>
<evidence type="ECO:0000313" key="10">
    <source>
        <dbReference type="EMBL" id="GGC98686.1"/>
    </source>
</evidence>
<dbReference type="Pfam" id="PF08669">
    <property type="entry name" value="GCV_T_C"/>
    <property type="match status" value="1"/>
</dbReference>
<evidence type="ECO:0000256" key="5">
    <source>
        <dbReference type="ARBA" id="ARBA00031395"/>
    </source>
</evidence>
<comment type="function">
    <text evidence="7">The glycine cleavage system catalyzes the degradation of glycine.</text>
</comment>
<evidence type="ECO:0000256" key="4">
    <source>
        <dbReference type="ARBA" id="ARBA00022679"/>
    </source>
</evidence>
<dbReference type="HAMAP" id="MF_00259">
    <property type="entry name" value="GcvT"/>
    <property type="match status" value="1"/>
</dbReference>
<dbReference type="InterPro" id="IPR028896">
    <property type="entry name" value="GcvT/YgfZ/DmdA"/>
</dbReference>
<evidence type="ECO:0000259" key="9">
    <source>
        <dbReference type="Pfam" id="PF08669"/>
    </source>
</evidence>
<evidence type="ECO:0000256" key="1">
    <source>
        <dbReference type="ARBA" id="ARBA00008609"/>
    </source>
</evidence>
<organism evidence="10 11">
    <name type="scientific">Tersicoccus solisilvae</name>
    <dbReference type="NCBI Taxonomy" id="1882339"/>
    <lineage>
        <taxon>Bacteria</taxon>
        <taxon>Bacillati</taxon>
        <taxon>Actinomycetota</taxon>
        <taxon>Actinomycetes</taxon>
        <taxon>Micrococcales</taxon>
        <taxon>Micrococcaceae</taxon>
        <taxon>Tersicoccus</taxon>
    </lineage>
</organism>
<dbReference type="Pfam" id="PF01571">
    <property type="entry name" value="GCV_T"/>
    <property type="match status" value="1"/>
</dbReference>
<dbReference type="Gene3D" id="2.40.30.110">
    <property type="entry name" value="Aminomethyltransferase beta-barrel domains"/>
    <property type="match status" value="1"/>
</dbReference>
<evidence type="ECO:0000259" key="8">
    <source>
        <dbReference type="Pfam" id="PF01571"/>
    </source>
</evidence>
<feature type="domain" description="GCVT N-terminal" evidence="8">
    <location>
        <begin position="21"/>
        <end position="286"/>
    </location>
</feature>
<evidence type="ECO:0000256" key="3">
    <source>
        <dbReference type="ARBA" id="ARBA00022576"/>
    </source>
</evidence>
<dbReference type="InterPro" id="IPR029043">
    <property type="entry name" value="GcvT/YgfZ_C"/>
</dbReference>
<dbReference type="Gene3D" id="3.30.1360.120">
    <property type="entry name" value="Probable tRNA modification gtpase trme, domain 1"/>
    <property type="match status" value="1"/>
</dbReference>
<comment type="similarity">
    <text evidence="1 7">Belongs to the GcvT family.</text>
</comment>
<reference evidence="11" key="1">
    <citation type="journal article" date="2019" name="Int. J. Syst. Evol. Microbiol.">
        <title>The Global Catalogue of Microorganisms (GCM) 10K type strain sequencing project: providing services to taxonomists for standard genome sequencing and annotation.</title>
        <authorList>
            <consortium name="The Broad Institute Genomics Platform"/>
            <consortium name="The Broad Institute Genome Sequencing Center for Infectious Disease"/>
            <person name="Wu L."/>
            <person name="Ma J."/>
        </authorList>
    </citation>
    <scope>NUCLEOTIDE SEQUENCE [LARGE SCALE GENOMIC DNA]</scope>
    <source>
        <strain evidence="11">CGMCC 1.15480</strain>
    </source>
</reference>